<keyword evidence="3" id="KW-0520">NAD</keyword>
<keyword evidence="1" id="KW-0808">Transferase</keyword>
<dbReference type="InterPro" id="IPR003193">
    <property type="entry name" value="ADP-ribosyl_cyclase"/>
</dbReference>
<dbReference type="RefSeq" id="WP_232879082.1">
    <property type="nucleotide sequence ID" value="NZ_JAJSOJ010000078.1"/>
</dbReference>
<feature type="non-terminal residue" evidence="6">
    <location>
        <position position="373"/>
    </location>
</feature>
<feature type="region of interest" description="Disordered" evidence="5">
    <location>
        <begin position="225"/>
        <end position="263"/>
    </location>
</feature>
<protein>
    <recommendedName>
        <fullName evidence="8">Tail fiber protein</fullName>
    </recommendedName>
</protein>
<name>A0ABS8VXH1_9PROT</name>
<evidence type="ECO:0000256" key="1">
    <source>
        <dbReference type="ARBA" id="ARBA00022679"/>
    </source>
</evidence>
<evidence type="ECO:0000256" key="4">
    <source>
        <dbReference type="ARBA" id="ARBA00023157"/>
    </source>
</evidence>
<dbReference type="Pfam" id="PF02267">
    <property type="entry name" value="Rib_hydrolayse"/>
    <property type="match status" value="1"/>
</dbReference>
<evidence type="ECO:0000313" key="7">
    <source>
        <dbReference type="Proteomes" id="UP001521074"/>
    </source>
</evidence>
<dbReference type="SUPFAM" id="SSF52309">
    <property type="entry name" value="N-(deoxy)ribosyltransferase-like"/>
    <property type="match status" value="1"/>
</dbReference>
<keyword evidence="7" id="KW-1185">Reference proteome</keyword>
<keyword evidence="4" id="KW-1015">Disulfide bond</keyword>
<sequence length="373" mass="39668">MTVSVSSFSNFLSLIEAGTWTASDQGTGAFYSGTPPIGSKAYDLSFANRSSDDIKNGTWPKNWILAQEYFKNTQPSYWINSTEIGKEIGSLSKNGQFTSWAESQLPSDSSQTTIKSLALNLENQAWAEASKLYANQATGDVIAFVNGANVGTTDSYTGAVFAQIELPRLLRNQSVTTINGIDREVLVKNYYGVSDDTQVSLTTGTNLDALQRVLDVLAISSEKYVPSTGSSNSGGGGSSTLPDDDDTSQDVGSNTTVNSNGDGNNLYMMGDYSTINAAGKNNTISSYGTGGTLNGTTQIVLLYGVVPGTTQQTFNMNGDDNSVRIIGSYNLLLSGNGNIINSNSYGSNFSTNYIKINIKGSSNTFNDTIGKRI</sequence>
<dbReference type="EMBL" id="JAJSOJ010000078">
    <property type="protein sequence ID" value="MCE0745440.1"/>
    <property type="molecule type" value="Genomic_DNA"/>
</dbReference>
<feature type="compositionally biased region" description="Polar residues" evidence="5">
    <location>
        <begin position="249"/>
        <end position="263"/>
    </location>
</feature>
<evidence type="ECO:0000256" key="5">
    <source>
        <dbReference type="SAM" id="MobiDB-lite"/>
    </source>
</evidence>
<evidence type="ECO:0008006" key="8">
    <source>
        <dbReference type="Google" id="ProtNLM"/>
    </source>
</evidence>
<proteinExistence type="predicted"/>
<gene>
    <name evidence="6" type="ORF">LWC05_16330</name>
</gene>
<evidence type="ECO:0000256" key="3">
    <source>
        <dbReference type="ARBA" id="ARBA00023027"/>
    </source>
</evidence>
<dbReference type="Proteomes" id="UP001521074">
    <property type="component" value="Unassembled WGS sequence"/>
</dbReference>
<evidence type="ECO:0000313" key="6">
    <source>
        <dbReference type="EMBL" id="MCE0745440.1"/>
    </source>
</evidence>
<organism evidence="6 7">
    <name type="scientific">Acetobacter sicerae</name>
    <dbReference type="NCBI Taxonomy" id="85325"/>
    <lineage>
        <taxon>Bacteria</taxon>
        <taxon>Pseudomonadati</taxon>
        <taxon>Pseudomonadota</taxon>
        <taxon>Alphaproteobacteria</taxon>
        <taxon>Acetobacterales</taxon>
        <taxon>Acetobacteraceae</taxon>
        <taxon>Acetobacter</taxon>
    </lineage>
</organism>
<accession>A0ABS8VXH1</accession>
<keyword evidence="2" id="KW-0378">Hydrolase</keyword>
<comment type="caution">
    <text evidence="6">The sequence shown here is derived from an EMBL/GenBank/DDBJ whole genome shotgun (WGS) entry which is preliminary data.</text>
</comment>
<reference evidence="6 7" key="1">
    <citation type="submission" date="2021-12" db="EMBL/GenBank/DDBJ databases">
        <title>Genome sequence of Acetobacter sicerae DmPark20a_162.</title>
        <authorList>
            <person name="Chaston J.M."/>
        </authorList>
    </citation>
    <scope>NUCLEOTIDE SEQUENCE [LARGE SCALE GENOMIC DNA]</scope>
    <source>
        <strain evidence="6 7">DmPark20a_162</strain>
    </source>
</reference>
<evidence type="ECO:0000256" key="2">
    <source>
        <dbReference type="ARBA" id="ARBA00022801"/>
    </source>
</evidence>